<dbReference type="AlphaFoldDB" id="K1JX48"/>
<evidence type="ECO:0000313" key="3">
    <source>
        <dbReference type="Proteomes" id="UP000005835"/>
    </source>
</evidence>
<comment type="caution">
    <text evidence="2">The sequence shown here is derived from an EMBL/GenBank/DDBJ whole genome shotgun (WGS) entry which is preliminary data.</text>
</comment>
<evidence type="ECO:0000313" key="2">
    <source>
        <dbReference type="EMBL" id="EKB31198.1"/>
    </source>
</evidence>
<dbReference type="HOGENOM" id="CLU_036380_1_0_4"/>
<name>K1JX48_9BURK</name>
<dbReference type="eggNOG" id="COG0675">
    <property type="taxonomic scope" value="Bacteria"/>
</dbReference>
<proteinExistence type="predicted"/>
<dbReference type="Proteomes" id="UP000005835">
    <property type="component" value="Unassembled WGS sequence"/>
</dbReference>
<organism evidence="2 3">
    <name type="scientific">Sutterella wadsworthensis 2_1_59BFAA</name>
    <dbReference type="NCBI Taxonomy" id="742823"/>
    <lineage>
        <taxon>Bacteria</taxon>
        <taxon>Pseudomonadati</taxon>
        <taxon>Pseudomonadota</taxon>
        <taxon>Betaproteobacteria</taxon>
        <taxon>Burkholderiales</taxon>
        <taxon>Sutterellaceae</taxon>
        <taxon>Sutterella</taxon>
    </lineage>
</organism>
<protein>
    <submittedName>
        <fullName evidence="2">Uncharacterized protein</fullName>
    </submittedName>
</protein>
<evidence type="ECO:0000256" key="1">
    <source>
        <dbReference type="SAM" id="MobiDB-lite"/>
    </source>
</evidence>
<dbReference type="PATRIC" id="fig|742823.3.peg.1287"/>
<keyword evidence="3" id="KW-1185">Reference proteome</keyword>
<accession>K1JX48</accession>
<dbReference type="STRING" id="742823.HMPREF9465_01303"/>
<reference evidence="2 3" key="1">
    <citation type="submission" date="2012-05" db="EMBL/GenBank/DDBJ databases">
        <title>The Genome Sequence of Sutterella wadsworthensis 2_1_59BFAA.</title>
        <authorList>
            <consortium name="The Broad Institute Genome Sequencing Platform"/>
            <person name="Earl A."/>
            <person name="Ward D."/>
            <person name="Feldgarden M."/>
            <person name="Gevers D."/>
            <person name="Daigneault M."/>
            <person name="Strauss J."/>
            <person name="Allen-Vercoe E."/>
            <person name="Walker B."/>
            <person name="Young S.K."/>
            <person name="Zeng Q."/>
            <person name="Gargeya S."/>
            <person name="Fitzgerald M."/>
            <person name="Haas B."/>
            <person name="Abouelleil A."/>
            <person name="Alvarado L."/>
            <person name="Arachchi H.M."/>
            <person name="Berlin A.M."/>
            <person name="Chapman S.B."/>
            <person name="Goldberg J."/>
            <person name="Griggs A."/>
            <person name="Gujja S."/>
            <person name="Hansen M."/>
            <person name="Howarth C."/>
            <person name="Imamovic A."/>
            <person name="Larimer J."/>
            <person name="McCowen C."/>
            <person name="Montmayeur A."/>
            <person name="Murphy C."/>
            <person name="Neiman D."/>
            <person name="Pearson M."/>
            <person name="Priest M."/>
            <person name="Roberts A."/>
            <person name="Saif S."/>
            <person name="Shea T."/>
            <person name="Sisk P."/>
            <person name="Sykes S."/>
            <person name="Wortman J."/>
            <person name="Nusbaum C."/>
            <person name="Birren B."/>
        </authorList>
    </citation>
    <scope>NUCLEOTIDE SEQUENCE [LARGE SCALE GENOMIC DNA]</scope>
    <source>
        <strain evidence="2 3">2_1_59BFAA</strain>
    </source>
</reference>
<sequence length="309" mass="34466">MAIDLGLGALTYATEDGTIAKVQIAPSADTDHRAVRKLQRAMERSRQATNPDNYETVEVVRHGKKHKSLKVKSGRLQWRFSKRYEKLRSELAEMLRLCAATRKREHGEVCNRLLGHAGHIIVEDNSYKAFQKGRFGKAIGRHAPAALYAQLASKAESAGLLVEVVSPKKLKPSQHNLLTDTFVKHELWERRARLGEDDDDRRIDRDAAACLNLLYADLENQAYAPERIREAVPAGVTAWLDAGVAVIQAREGITEREFGRFRRRGIPSLAVQGLRQQGFRGRSDGKSGATPRRKASTVSKPSHFSGEVV</sequence>
<dbReference type="RefSeq" id="WP_005435283.1">
    <property type="nucleotide sequence ID" value="NZ_JH815516.1"/>
</dbReference>
<dbReference type="EMBL" id="ADMG01000031">
    <property type="protein sequence ID" value="EKB31198.1"/>
    <property type="molecule type" value="Genomic_DNA"/>
</dbReference>
<feature type="region of interest" description="Disordered" evidence="1">
    <location>
        <begin position="275"/>
        <end position="309"/>
    </location>
</feature>
<gene>
    <name evidence="2" type="ORF">HMPREF9465_01303</name>
</gene>